<dbReference type="PANTHER" id="PTHR15549">
    <property type="entry name" value="PAIRED IMMUNOGLOBULIN-LIKE TYPE 2 RECEPTOR"/>
    <property type="match status" value="1"/>
</dbReference>
<organism evidence="7 8">
    <name type="scientific">Marasmius crinis-equi</name>
    <dbReference type="NCBI Taxonomy" id="585013"/>
    <lineage>
        <taxon>Eukaryota</taxon>
        <taxon>Fungi</taxon>
        <taxon>Dikarya</taxon>
        <taxon>Basidiomycota</taxon>
        <taxon>Agaricomycotina</taxon>
        <taxon>Agaricomycetes</taxon>
        <taxon>Agaricomycetidae</taxon>
        <taxon>Agaricales</taxon>
        <taxon>Marasmiineae</taxon>
        <taxon>Marasmiaceae</taxon>
        <taxon>Marasmius</taxon>
    </lineage>
</organism>
<dbReference type="EMBL" id="JBAHYK010002535">
    <property type="protein sequence ID" value="KAL0564873.1"/>
    <property type="molecule type" value="Genomic_DNA"/>
</dbReference>
<protein>
    <submittedName>
        <fullName evidence="7">Uncharacterized protein</fullName>
    </submittedName>
</protein>
<feature type="region of interest" description="Disordered" evidence="5">
    <location>
        <begin position="1"/>
        <end position="42"/>
    </location>
</feature>
<reference evidence="7 8" key="1">
    <citation type="submission" date="2024-02" db="EMBL/GenBank/DDBJ databases">
        <title>A draft genome for the cacao thread blight pathogen Marasmius crinis-equi.</title>
        <authorList>
            <person name="Cohen S.P."/>
            <person name="Baruah I.K."/>
            <person name="Amoako-Attah I."/>
            <person name="Bukari Y."/>
            <person name="Meinhardt L.W."/>
            <person name="Bailey B.A."/>
        </authorList>
    </citation>
    <scope>NUCLEOTIDE SEQUENCE [LARGE SCALE GENOMIC DNA]</scope>
    <source>
        <strain evidence="7 8">GH-76</strain>
    </source>
</reference>
<keyword evidence="2 6" id="KW-0812">Transmembrane</keyword>
<feature type="region of interest" description="Disordered" evidence="5">
    <location>
        <begin position="255"/>
        <end position="274"/>
    </location>
</feature>
<evidence type="ECO:0000313" key="8">
    <source>
        <dbReference type="Proteomes" id="UP001465976"/>
    </source>
</evidence>
<comment type="subcellular location">
    <subcellularLocation>
        <location evidence="1">Membrane</location>
        <topology evidence="1">Single-pass membrane protein</topology>
    </subcellularLocation>
</comment>
<feature type="compositionally biased region" description="Basic and acidic residues" evidence="5">
    <location>
        <begin position="114"/>
        <end position="123"/>
    </location>
</feature>
<evidence type="ECO:0000256" key="5">
    <source>
        <dbReference type="SAM" id="MobiDB-lite"/>
    </source>
</evidence>
<feature type="compositionally biased region" description="Low complexity" evidence="5">
    <location>
        <begin position="1"/>
        <end position="41"/>
    </location>
</feature>
<keyword evidence="4 6" id="KW-0472">Membrane</keyword>
<keyword evidence="3 6" id="KW-1133">Transmembrane helix</keyword>
<evidence type="ECO:0000313" key="7">
    <source>
        <dbReference type="EMBL" id="KAL0564873.1"/>
    </source>
</evidence>
<evidence type="ECO:0000256" key="1">
    <source>
        <dbReference type="ARBA" id="ARBA00004167"/>
    </source>
</evidence>
<evidence type="ECO:0000256" key="4">
    <source>
        <dbReference type="ARBA" id="ARBA00023136"/>
    </source>
</evidence>
<sequence>MKTAFATGQGSSTAATTSSPSSATANSATDSNSASNDSAAGSHKDTKAIIIGSVVGGVAAIVLLLLLLFLIFRRHRRATRRESAAGEDVFYKDKMVVERQDSVDGAGTGVGFAQKEKDIGREDLDPDSPTTPLREDFEDERSAASSLYSEESAAASRVGSGIDSGLPTIGTTPLASMFGSRGLVESSAPLTPSSGSPTHFRSPSRARTDRQMLIEQKILELQGQLITAKGSEQEKSRVRAMLRERIEKLEELRKSGWALSEGNGGGDVPEALRG</sequence>
<accession>A0ABR3EPP8</accession>
<dbReference type="InterPro" id="IPR051694">
    <property type="entry name" value="Immunoregulatory_rcpt-like"/>
</dbReference>
<evidence type="ECO:0000256" key="6">
    <source>
        <dbReference type="SAM" id="Phobius"/>
    </source>
</evidence>
<feature type="region of interest" description="Disordered" evidence="5">
    <location>
        <begin position="102"/>
        <end position="150"/>
    </location>
</feature>
<name>A0ABR3EPP8_9AGAR</name>
<dbReference type="Proteomes" id="UP001465976">
    <property type="component" value="Unassembled WGS sequence"/>
</dbReference>
<feature type="compositionally biased region" description="Polar residues" evidence="5">
    <location>
        <begin position="188"/>
        <end position="201"/>
    </location>
</feature>
<comment type="caution">
    <text evidence="7">The sequence shown here is derived from an EMBL/GenBank/DDBJ whole genome shotgun (WGS) entry which is preliminary data.</text>
</comment>
<gene>
    <name evidence="7" type="ORF">V5O48_017165</name>
</gene>
<evidence type="ECO:0000256" key="3">
    <source>
        <dbReference type="ARBA" id="ARBA00022989"/>
    </source>
</evidence>
<feature type="transmembrane region" description="Helical" evidence="6">
    <location>
        <begin position="49"/>
        <end position="72"/>
    </location>
</feature>
<evidence type="ECO:0000256" key="2">
    <source>
        <dbReference type="ARBA" id="ARBA00022692"/>
    </source>
</evidence>
<feature type="region of interest" description="Disordered" evidence="5">
    <location>
        <begin position="185"/>
        <end position="207"/>
    </location>
</feature>
<keyword evidence="8" id="KW-1185">Reference proteome</keyword>
<proteinExistence type="predicted"/>